<comment type="caution">
    <text evidence="2">The sequence shown here is derived from an EMBL/GenBank/DDBJ whole genome shotgun (WGS) entry which is preliminary data.</text>
</comment>
<dbReference type="InterPro" id="IPR025329">
    <property type="entry name" value="DUF4235"/>
</dbReference>
<keyword evidence="1" id="KW-1133">Transmembrane helix</keyword>
<dbReference type="AlphaFoldDB" id="A0A9X2D4C5"/>
<keyword evidence="1" id="KW-0472">Membrane</keyword>
<evidence type="ECO:0000313" key="3">
    <source>
        <dbReference type="Proteomes" id="UP001139485"/>
    </source>
</evidence>
<keyword evidence="3" id="KW-1185">Reference proteome</keyword>
<dbReference type="EMBL" id="JAMOIL010000001">
    <property type="protein sequence ID" value="MCM0618814.1"/>
    <property type="molecule type" value="Genomic_DNA"/>
</dbReference>
<dbReference type="Pfam" id="PF14019">
    <property type="entry name" value="DUF4235"/>
    <property type="match status" value="1"/>
</dbReference>
<protein>
    <submittedName>
        <fullName evidence="2">DUF4235 domain-containing protein</fullName>
    </submittedName>
</protein>
<sequence length="95" mass="10014">MAQGSKLYSVGASVSAIVAAQVARKVLTSGWQAATRKQPPANPADPDVEMWEAVAWAVSTGAVIAVARMLAQRRVAEYYRKSTGELPPSLQADSA</sequence>
<feature type="transmembrane region" description="Helical" evidence="1">
    <location>
        <begin position="53"/>
        <end position="71"/>
    </location>
</feature>
<proteinExistence type="predicted"/>
<keyword evidence="1" id="KW-0812">Transmembrane</keyword>
<gene>
    <name evidence="2" type="ORF">M8330_00730</name>
</gene>
<dbReference type="Proteomes" id="UP001139485">
    <property type="component" value="Unassembled WGS sequence"/>
</dbReference>
<evidence type="ECO:0000256" key="1">
    <source>
        <dbReference type="SAM" id="Phobius"/>
    </source>
</evidence>
<organism evidence="2 3">
    <name type="scientific">Nocardioides bruguierae</name>
    <dbReference type="NCBI Taxonomy" id="2945102"/>
    <lineage>
        <taxon>Bacteria</taxon>
        <taxon>Bacillati</taxon>
        <taxon>Actinomycetota</taxon>
        <taxon>Actinomycetes</taxon>
        <taxon>Propionibacteriales</taxon>
        <taxon>Nocardioidaceae</taxon>
        <taxon>Nocardioides</taxon>
    </lineage>
</organism>
<name>A0A9X2D4C5_9ACTN</name>
<dbReference type="RefSeq" id="WP_250051870.1">
    <property type="nucleotide sequence ID" value="NZ_JAMJPH010000003.1"/>
</dbReference>
<accession>A0A9X2D4C5</accession>
<reference evidence="2" key="1">
    <citation type="submission" date="2022-05" db="EMBL/GenBank/DDBJ databases">
        <authorList>
            <person name="Tuo L."/>
        </authorList>
    </citation>
    <scope>NUCLEOTIDE SEQUENCE</scope>
    <source>
        <strain evidence="2">BSK12Z-4</strain>
    </source>
</reference>
<evidence type="ECO:0000313" key="2">
    <source>
        <dbReference type="EMBL" id="MCM0618814.1"/>
    </source>
</evidence>